<proteinExistence type="predicted"/>
<dbReference type="RefSeq" id="WP_023845996.1">
    <property type="nucleotide sequence ID" value="NZ_AZAJ01000001.1"/>
</dbReference>
<feature type="transmembrane region" description="Helical" evidence="1">
    <location>
        <begin position="6"/>
        <end position="26"/>
    </location>
</feature>
<feature type="transmembrane region" description="Helical" evidence="1">
    <location>
        <begin position="184"/>
        <end position="205"/>
    </location>
</feature>
<organism evidence="2 3">
    <name type="scientific">Methanolobus tindarius DSM 2278</name>
    <dbReference type="NCBI Taxonomy" id="1090322"/>
    <lineage>
        <taxon>Archaea</taxon>
        <taxon>Methanobacteriati</taxon>
        <taxon>Methanobacteriota</taxon>
        <taxon>Stenosarchaea group</taxon>
        <taxon>Methanomicrobia</taxon>
        <taxon>Methanosarcinales</taxon>
        <taxon>Methanosarcinaceae</taxon>
        <taxon>Methanolobus</taxon>
    </lineage>
</organism>
<comment type="caution">
    <text evidence="2">The sequence shown here is derived from an EMBL/GenBank/DDBJ whole genome shotgun (WGS) entry which is preliminary data.</text>
</comment>
<accession>W9DYS1</accession>
<evidence type="ECO:0000313" key="3">
    <source>
        <dbReference type="Proteomes" id="UP000019483"/>
    </source>
</evidence>
<reference evidence="2 3" key="1">
    <citation type="submission" date="2013-08" db="EMBL/GenBank/DDBJ databases">
        <authorList>
            <consortium name="DOE Joint Genome Institute"/>
            <person name="Eisen J."/>
            <person name="Huntemann M."/>
            <person name="Han J."/>
            <person name="Chen A."/>
            <person name="Kyrpides N."/>
            <person name="Mavromatis K."/>
            <person name="Markowitz V."/>
            <person name="Palaniappan K."/>
            <person name="Ivanova N."/>
            <person name="Schaumberg A."/>
            <person name="Pati A."/>
            <person name="Liolios K."/>
            <person name="Nordberg H.P."/>
            <person name="Cantor M.N."/>
            <person name="Hua S.X."/>
            <person name="Woyke T."/>
        </authorList>
    </citation>
    <scope>NUCLEOTIDE SEQUENCE [LARGE SCALE GENOMIC DNA]</scope>
    <source>
        <strain evidence="2 3">DSM 2278</strain>
    </source>
</reference>
<name>W9DYS1_METTI</name>
<protein>
    <submittedName>
        <fullName evidence="2">Uncharacterized protein</fullName>
    </submittedName>
</protein>
<feature type="transmembrane region" description="Helical" evidence="1">
    <location>
        <begin position="71"/>
        <end position="93"/>
    </location>
</feature>
<keyword evidence="1" id="KW-0472">Membrane</keyword>
<keyword evidence="1" id="KW-1133">Transmembrane helix</keyword>
<keyword evidence="3" id="KW-1185">Reference proteome</keyword>
<gene>
    <name evidence="2" type="ORF">MettiDRAFT_2348</name>
</gene>
<sequence>MTSIPINEIFTFVLSLLLLIIGNYFFPKWTKKKDESNKRNQWIEALRLNKEIDSCLSKYESGKYPQGSASLIFAIFVVIASMVGARTSFMYLYKQADGNLMEAFIDQILVITLISMLMLMISTFIVNYMYNRDEAYLIKHSNLVANLYKDVYFVIFAGIITSIVIFINSLNTNIVDFYTDIQEIIIQFSITIFAMVAVFLTIHLVNITHSREFGNSINESCLQSYPVVEIITKECSITGKVKSIFDENFIIIVESNMLTIVEWNQILTIKICDISC</sequence>
<dbReference type="Proteomes" id="UP000019483">
    <property type="component" value="Unassembled WGS sequence"/>
</dbReference>
<feature type="transmembrane region" description="Helical" evidence="1">
    <location>
        <begin position="151"/>
        <end position="172"/>
    </location>
</feature>
<feature type="transmembrane region" description="Helical" evidence="1">
    <location>
        <begin position="108"/>
        <end position="130"/>
    </location>
</feature>
<keyword evidence="1" id="KW-0812">Transmembrane</keyword>
<dbReference type="EMBL" id="AZAJ01000001">
    <property type="protein sequence ID" value="ETA68862.1"/>
    <property type="molecule type" value="Genomic_DNA"/>
</dbReference>
<dbReference type="AlphaFoldDB" id="W9DYS1"/>
<evidence type="ECO:0000313" key="2">
    <source>
        <dbReference type="EMBL" id="ETA68862.1"/>
    </source>
</evidence>
<evidence type="ECO:0000256" key="1">
    <source>
        <dbReference type="SAM" id="Phobius"/>
    </source>
</evidence>